<feature type="compositionally biased region" description="Basic and acidic residues" evidence="1">
    <location>
        <begin position="1"/>
        <end position="26"/>
    </location>
</feature>
<evidence type="ECO:0000313" key="2">
    <source>
        <dbReference type="EMBL" id="CAA9320088.1"/>
    </source>
</evidence>
<name>A0A6J4L332_9BACT</name>
<protein>
    <submittedName>
        <fullName evidence="2">Uncharacterized protein</fullName>
    </submittedName>
</protein>
<organism evidence="2">
    <name type="scientific">uncultured Gemmatimonadota bacterium</name>
    <dbReference type="NCBI Taxonomy" id="203437"/>
    <lineage>
        <taxon>Bacteria</taxon>
        <taxon>Pseudomonadati</taxon>
        <taxon>Gemmatimonadota</taxon>
        <taxon>environmental samples</taxon>
    </lineage>
</organism>
<evidence type="ECO:0000256" key="1">
    <source>
        <dbReference type="SAM" id="MobiDB-lite"/>
    </source>
</evidence>
<sequence length="53" mass="5481">AHHRGRSGDLRGGGERGGRRLREPPRAHGRSPVAGGRVRGARAGHPGAQGRAV</sequence>
<accession>A0A6J4L332</accession>
<reference evidence="2" key="1">
    <citation type="submission" date="2020-02" db="EMBL/GenBank/DDBJ databases">
        <authorList>
            <person name="Meier V. D."/>
        </authorList>
    </citation>
    <scope>NUCLEOTIDE SEQUENCE</scope>
    <source>
        <strain evidence="2">AVDCRST_MAG68</strain>
    </source>
</reference>
<dbReference type="EMBL" id="CADCTW010000090">
    <property type="protein sequence ID" value="CAA9320088.1"/>
    <property type="molecule type" value="Genomic_DNA"/>
</dbReference>
<feature type="non-terminal residue" evidence="2">
    <location>
        <position position="53"/>
    </location>
</feature>
<proteinExistence type="predicted"/>
<feature type="compositionally biased region" description="Low complexity" evidence="1">
    <location>
        <begin position="30"/>
        <end position="53"/>
    </location>
</feature>
<feature type="region of interest" description="Disordered" evidence="1">
    <location>
        <begin position="1"/>
        <end position="53"/>
    </location>
</feature>
<feature type="non-terminal residue" evidence="2">
    <location>
        <position position="1"/>
    </location>
</feature>
<gene>
    <name evidence="2" type="ORF">AVDCRST_MAG68-1909</name>
</gene>
<dbReference type="AlphaFoldDB" id="A0A6J4L332"/>